<name>A0ABV3TZN6_9GAMM</name>
<accession>A0ABV3TZN6</accession>
<gene>
    <name evidence="1" type="ORF">AB4875_16430</name>
</gene>
<comment type="caution">
    <text evidence="1">The sequence shown here is derived from an EMBL/GenBank/DDBJ whole genome shotgun (WGS) entry which is preliminary data.</text>
</comment>
<reference evidence="1 2" key="1">
    <citation type="journal article" date="2011" name="Int. J. Syst. Evol. Microbiol.">
        <title>Zhongshania antarctica gen. nov., sp. nov. and Zhongshania guokunii sp. nov., gammaproteobacteria respectively isolated from coastal attached (fast) ice and surface seawater of the Antarctic.</title>
        <authorList>
            <person name="Li H.J."/>
            <person name="Zhang X.Y."/>
            <person name="Chen C.X."/>
            <person name="Zhang Y.J."/>
            <person name="Gao Z.M."/>
            <person name="Yu Y."/>
            <person name="Chen X.L."/>
            <person name="Chen B."/>
            <person name="Zhang Y.Z."/>
        </authorList>
    </citation>
    <scope>NUCLEOTIDE SEQUENCE [LARGE SCALE GENOMIC DNA]</scope>
    <source>
        <strain evidence="1 2">R06B22</strain>
    </source>
</reference>
<proteinExistence type="predicted"/>
<dbReference type="EMBL" id="JBFRYB010000002">
    <property type="protein sequence ID" value="MEX1667084.1"/>
    <property type="molecule type" value="Genomic_DNA"/>
</dbReference>
<organism evidence="1 2">
    <name type="scientific">Zhongshania arctica</name>
    <dbReference type="NCBI Taxonomy" id="3238302"/>
    <lineage>
        <taxon>Bacteria</taxon>
        <taxon>Pseudomonadati</taxon>
        <taxon>Pseudomonadota</taxon>
        <taxon>Gammaproteobacteria</taxon>
        <taxon>Cellvibrionales</taxon>
        <taxon>Spongiibacteraceae</taxon>
        <taxon>Zhongshania</taxon>
    </lineage>
</organism>
<dbReference type="RefSeq" id="WP_368377198.1">
    <property type="nucleotide sequence ID" value="NZ_JBFRYB010000002.1"/>
</dbReference>
<sequence>MSYNEPQTFGAYPIYAKQIHNALPRRRNSTSGSPVAVKREPPVALVRTWINLLTSSEEKEVKDRASEMLLNSFGSMKNAAEFAEKHQIRIP</sequence>
<protein>
    <submittedName>
        <fullName evidence="1">Uncharacterized protein</fullName>
    </submittedName>
</protein>
<evidence type="ECO:0000313" key="2">
    <source>
        <dbReference type="Proteomes" id="UP001557484"/>
    </source>
</evidence>
<evidence type="ECO:0000313" key="1">
    <source>
        <dbReference type="EMBL" id="MEX1667084.1"/>
    </source>
</evidence>
<keyword evidence="2" id="KW-1185">Reference proteome</keyword>
<dbReference type="Proteomes" id="UP001557484">
    <property type="component" value="Unassembled WGS sequence"/>
</dbReference>